<dbReference type="GO" id="GO:0003700">
    <property type="term" value="F:DNA-binding transcription factor activity"/>
    <property type="evidence" value="ECO:0007669"/>
    <property type="project" value="TreeGrafter"/>
</dbReference>
<keyword evidence="3" id="KW-0804">Transcription</keyword>
<dbReference type="AlphaFoldDB" id="A0A5C1YDS9"/>
<dbReference type="PANTHER" id="PTHR30146:SF109">
    <property type="entry name" value="HTH-TYPE TRANSCRIPTIONAL REGULATOR GALS"/>
    <property type="match status" value="1"/>
</dbReference>
<gene>
    <name evidence="5" type="ORF">FLP10_07255</name>
</gene>
<dbReference type="CDD" id="cd01392">
    <property type="entry name" value="HTH_LacI"/>
    <property type="match status" value="1"/>
</dbReference>
<feature type="domain" description="HTH lacI-type" evidence="4">
    <location>
        <begin position="11"/>
        <end position="65"/>
    </location>
</feature>
<dbReference type="InterPro" id="IPR000843">
    <property type="entry name" value="HTH_LacI"/>
</dbReference>
<dbReference type="EMBL" id="CP043505">
    <property type="protein sequence ID" value="QEO14236.1"/>
    <property type="molecule type" value="Genomic_DNA"/>
</dbReference>
<dbReference type="GO" id="GO:0000976">
    <property type="term" value="F:transcription cis-regulatory region binding"/>
    <property type="evidence" value="ECO:0007669"/>
    <property type="project" value="TreeGrafter"/>
</dbReference>
<dbReference type="InterPro" id="IPR010982">
    <property type="entry name" value="Lambda_DNA-bd_dom_sf"/>
</dbReference>
<evidence type="ECO:0000256" key="1">
    <source>
        <dbReference type="ARBA" id="ARBA00023015"/>
    </source>
</evidence>
<evidence type="ECO:0000313" key="5">
    <source>
        <dbReference type="EMBL" id="QEO14236.1"/>
    </source>
</evidence>
<dbReference type="RefSeq" id="WP_149160257.1">
    <property type="nucleotide sequence ID" value="NZ_CP043505.1"/>
</dbReference>
<keyword evidence="2" id="KW-0238">DNA-binding</keyword>
<organism evidence="5 6">
    <name type="scientific">Agromyces intestinalis</name>
    <dbReference type="NCBI Taxonomy" id="2592652"/>
    <lineage>
        <taxon>Bacteria</taxon>
        <taxon>Bacillati</taxon>
        <taxon>Actinomycetota</taxon>
        <taxon>Actinomycetes</taxon>
        <taxon>Micrococcales</taxon>
        <taxon>Microbacteriaceae</taxon>
        <taxon>Agromyces</taxon>
    </lineage>
</organism>
<dbReference type="InterPro" id="IPR028082">
    <property type="entry name" value="Peripla_BP_I"/>
</dbReference>
<dbReference type="Gene3D" id="3.40.50.2300">
    <property type="match status" value="2"/>
</dbReference>
<keyword evidence="6" id="KW-1185">Reference proteome</keyword>
<dbReference type="CDD" id="cd06267">
    <property type="entry name" value="PBP1_LacI_sugar_binding-like"/>
    <property type="match status" value="1"/>
</dbReference>
<protein>
    <submittedName>
        <fullName evidence="5">LacI family transcriptional regulator</fullName>
    </submittedName>
</protein>
<dbReference type="Proteomes" id="UP000324678">
    <property type="component" value="Chromosome"/>
</dbReference>
<proteinExistence type="predicted"/>
<dbReference type="SUPFAM" id="SSF53822">
    <property type="entry name" value="Periplasmic binding protein-like I"/>
    <property type="match status" value="1"/>
</dbReference>
<sequence>MAGIPSAGSAPTLEMVAARAGVSRATVSRVVNGSPKVSPDVVAVVQEAIAALNYVPNRAARSLASRRTQAIALVVPESTAKVFNDPFFATLVQGIGLALADTEYTLSMLIESEAAFDKTRRYLLGGNVDGALVASHHTGDHSYAHVSRSLPVVFGGRPLDPSEQVNHTVDVDNAHGAELAGDHLVERGRRRIAAIAGPQDMPPGVDRLRGWQRSLERAALPIGLVEYGDFSPASGAEAMRRLLAREPEIDGVFAANDQMAIGAYTAILETGRSIPGDVAVVGFDNDQYAAMAVPPLTTVHQPSLEMGEVMARTLVRLIAGDDVPATTLLPTRLVVRQSS</sequence>
<keyword evidence="1" id="KW-0805">Transcription regulation</keyword>
<dbReference type="KEGG" id="ail:FLP10_07255"/>
<name>A0A5C1YDS9_9MICO</name>
<evidence type="ECO:0000256" key="3">
    <source>
        <dbReference type="ARBA" id="ARBA00023163"/>
    </source>
</evidence>
<evidence type="ECO:0000259" key="4">
    <source>
        <dbReference type="PROSITE" id="PS50932"/>
    </source>
</evidence>
<dbReference type="OrthoDB" id="4268837at2"/>
<dbReference type="InterPro" id="IPR046335">
    <property type="entry name" value="LacI/GalR-like_sensor"/>
</dbReference>
<evidence type="ECO:0000313" key="6">
    <source>
        <dbReference type="Proteomes" id="UP000324678"/>
    </source>
</evidence>
<dbReference type="PROSITE" id="PS50932">
    <property type="entry name" value="HTH_LACI_2"/>
    <property type="match status" value="1"/>
</dbReference>
<evidence type="ECO:0000256" key="2">
    <source>
        <dbReference type="ARBA" id="ARBA00023125"/>
    </source>
</evidence>
<dbReference type="SUPFAM" id="SSF47413">
    <property type="entry name" value="lambda repressor-like DNA-binding domains"/>
    <property type="match status" value="1"/>
</dbReference>
<accession>A0A5C1YDS9</accession>
<dbReference type="SMART" id="SM00354">
    <property type="entry name" value="HTH_LACI"/>
    <property type="match status" value="1"/>
</dbReference>
<dbReference type="PANTHER" id="PTHR30146">
    <property type="entry name" value="LACI-RELATED TRANSCRIPTIONAL REPRESSOR"/>
    <property type="match status" value="1"/>
</dbReference>
<reference evidence="5 6" key="1">
    <citation type="submission" date="2019-09" db="EMBL/GenBank/DDBJ databases">
        <title>Genome sequencing of strain KACC 19306.</title>
        <authorList>
            <person name="Heo J."/>
            <person name="Kim S.-J."/>
            <person name="Kim J.-S."/>
            <person name="Hong S.-B."/>
            <person name="Kwon S.-W."/>
        </authorList>
    </citation>
    <scope>NUCLEOTIDE SEQUENCE [LARGE SCALE GENOMIC DNA]</scope>
    <source>
        <strain evidence="5 6">KACC 19306</strain>
    </source>
</reference>
<dbReference type="Pfam" id="PF13377">
    <property type="entry name" value="Peripla_BP_3"/>
    <property type="match status" value="1"/>
</dbReference>
<dbReference type="Pfam" id="PF00356">
    <property type="entry name" value="LacI"/>
    <property type="match status" value="1"/>
</dbReference>
<dbReference type="Gene3D" id="1.10.260.40">
    <property type="entry name" value="lambda repressor-like DNA-binding domains"/>
    <property type="match status" value="1"/>
</dbReference>